<dbReference type="EMBL" id="QFPP01000005">
    <property type="protein sequence ID" value="PZQ78102.1"/>
    <property type="molecule type" value="Genomic_DNA"/>
</dbReference>
<feature type="region of interest" description="Disordered" evidence="7">
    <location>
        <begin position="228"/>
        <end position="248"/>
    </location>
</feature>
<keyword evidence="2" id="KW-0001">2Fe-2S</keyword>
<dbReference type="PANTHER" id="PTHR47354:SF1">
    <property type="entry name" value="CARNITINE MONOOXYGENASE REDUCTASE SUBUNIT"/>
    <property type="match status" value="1"/>
</dbReference>
<protein>
    <recommendedName>
        <fullName evidence="10">Phthalate dioxygenase reductase</fullName>
    </recommendedName>
</protein>
<name>A0A2W5QLI8_VARPD</name>
<evidence type="ECO:0000256" key="4">
    <source>
        <dbReference type="ARBA" id="ARBA00023002"/>
    </source>
</evidence>
<dbReference type="PANTHER" id="PTHR47354">
    <property type="entry name" value="NADH OXIDOREDUCTASE HCR"/>
    <property type="match status" value="1"/>
</dbReference>
<evidence type="ECO:0000256" key="3">
    <source>
        <dbReference type="ARBA" id="ARBA00022723"/>
    </source>
</evidence>
<evidence type="ECO:0000256" key="5">
    <source>
        <dbReference type="ARBA" id="ARBA00023004"/>
    </source>
</evidence>
<dbReference type="GO" id="GO:0016491">
    <property type="term" value="F:oxidoreductase activity"/>
    <property type="evidence" value="ECO:0007669"/>
    <property type="project" value="UniProtKB-KW"/>
</dbReference>
<dbReference type="InterPro" id="IPR012675">
    <property type="entry name" value="Beta-grasp_dom_sf"/>
</dbReference>
<dbReference type="Gene3D" id="3.40.50.80">
    <property type="entry name" value="Nucleotide-binding domain of ferredoxin-NADP reductase (FNR) module"/>
    <property type="match status" value="1"/>
</dbReference>
<dbReference type="GO" id="GO:0051537">
    <property type="term" value="F:2 iron, 2 sulfur cluster binding"/>
    <property type="evidence" value="ECO:0007669"/>
    <property type="project" value="UniProtKB-KW"/>
</dbReference>
<keyword evidence="1" id="KW-0285">Flavoprotein</keyword>
<evidence type="ECO:0000256" key="2">
    <source>
        <dbReference type="ARBA" id="ARBA00022714"/>
    </source>
</evidence>
<dbReference type="AlphaFoldDB" id="A0A2W5QLI8"/>
<proteinExistence type="predicted"/>
<keyword evidence="4" id="KW-0560">Oxidoreductase</keyword>
<sequence length="248" mass="27510">MCNAPAEQHRYLIAVMKDPASRGGSRAMHEQVREGDVLTVSRPKNHFELARDGRASLLVAAGIGVTPILCMAERLAPIGEPFEMHYCTRSMERTAFRKRIGRSPFADRVSFHFDDGPTEQKLDIAALLAVPLEGVHLYVCGPQVFMDAVLTRARASGWAEAQLHYEFFATRRTNAEADESFEVVLSSSGRVVSVLKEMTVVQALERAGVQVLVSCEQGVCRWHFGGSSRTRRRGKTRLHSAGRDTALR</sequence>
<dbReference type="GO" id="GO:0046872">
    <property type="term" value="F:metal ion binding"/>
    <property type="evidence" value="ECO:0007669"/>
    <property type="project" value="UniProtKB-KW"/>
</dbReference>
<dbReference type="SUPFAM" id="SSF52343">
    <property type="entry name" value="Ferredoxin reductase-like, C-terminal NADP-linked domain"/>
    <property type="match status" value="1"/>
</dbReference>
<evidence type="ECO:0008006" key="10">
    <source>
        <dbReference type="Google" id="ProtNLM"/>
    </source>
</evidence>
<dbReference type="CDD" id="cd06185">
    <property type="entry name" value="PDR_like"/>
    <property type="match status" value="1"/>
</dbReference>
<dbReference type="CDD" id="cd00207">
    <property type="entry name" value="fer2"/>
    <property type="match status" value="1"/>
</dbReference>
<gene>
    <name evidence="8" type="ORF">DI563_01360</name>
</gene>
<dbReference type="Gene3D" id="2.40.30.10">
    <property type="entry name" value="Translation factors"/>
    <property type="match status" value="1"/>
</dbReference>
<evidence type="ECO:0000313" key="8">
    <source>
        <dbReference type="EMBL" id="PZQ78102.1"/>
    </source>
</evidence>
<dbReference type="InterPro" id="IPR036010">
    <property type="entry name" value="2Fe-2S_ferredoxin-like_sf"/>
</dbReference>
<reference evidence="8 9" key="1">
    <citation type="submission" date="2017-08" db="EMBL/GenBank/DDBJ databases">
        <title>Infants hospitalized years apart are colonized by the same room-sourced microbial strains.</title>
        <authorList>
            <person name="Brooks B."/>
            <person name="Olm M.R."/>
            <person name="Firek B.A."/>
            <person name="Baker R."/>
            <person name="Thomas B.C."/>
            <person name="Morowitz M.J."/>
            <person name="Banfield J.F."/>
        </authorList>
    </citation>
    <scope>NUCLEOTIDE SEQUENCE [LARGE SCALE GENOMIC DNA]</scope>
    <source>
        <strain evidence="8">S2_005_003_R2_41</strain>
    </source>
</reference>
<dbReference type="InterPro" id="IPR001041">
    <property type="entry name" value="2Fe-2S_ferredoxin-type"/>
</dbReference>
<evidence type="ECO:0000313" key="9">
    <source>
        <dbReference type="Proteomes" id="UP000249135"/>
    </source>
</evidence>
<dbReference type="Proteomes" id="UP000249135">
    <property type="component" value="Unassembled WGS sequence"/>
</dbReference>
<accession>A0A2W5QLI8</accession>
<dbReference type="SUPFAM" id="SSF63380">
    <property type="entry name" value="Riboflavin synthase domain-like"/>
    <property type="match status" value="1"/>
</dbReference>
<organism evidence="8 9">
    <name type="scientific">Variovorax paradoxus</name>
    <dbReference type="NCBI Taxonomy" id="34073"/>
    <lineage>
        <taxon>Bacteria</taxon>
        <taxon>Pseudomonadati</taxon>
        <taxon>Pseudomonadota</taxon>
        <taxon>Betaproteobacteria</taxon>
        <taxon>Burkholderiales</taxon>
        <taxon>Comamonadaceae</taxon>
        <taxon>Variovorax</taxon>
    </lineage>
</organism>
<comment type="caution">
    <text evidence="8">The sequence shown here is derived from an EMBL/GenBank/DDBJ whole genome shotgun (WGS) entry which is preliminary data.</text>
</comment>
<dbReference type="InterPro" id="IPR039261">
    <property type="entry name" value="FNR_nucleotide-bd"/>
</dbReference>
<dbReference type="InterPro" id="IPR017938">
    <property type="entry name" value="Riboflavin_synthase-like_b-brl"/>
</dbReference>
<evidence type="ECO:0000256" key="7">
    <source>
        <dbReference type="SAM" id="MobiDB-lite"/>
    </source>
</evidence>
<dbReference type="SUPFAM" id="SSF54292">
    <property type="entry name" value="2Fe-2S ferredoxin-like"/>
    <property type="match status" value="1"/>
</dbReference>
<keyword evidence="5" id="KW-0408">Iron</keyword>
<keyword evidence="3" id="KW-0479">Metal-binding</keyword>
<dbReference type="Gene3D" id="3.10.20.30">
    <property type="match status" value="1"/>
</dbReference>
<dbReference type="PRINTS" id="PR00409">
    <property type="entry name" value="PHDIOXRDTASE"/>
</dbReference>
<evidence type="ECO:0000256" key="1">
    <source>
        <dbReference type="ARBA" id="ARBA00022630"/>
    </source>
</evidence>
<evidence type="ECO:0000256" key="6">
    <source>
        <dbReference type="ARBA" id="ARBA00023014"/>
    </source>
</evidence>
<feature type="compositionally biased region" description="Basic residues" evidence="7">
    <location>
        <begin position="229"/>
        <end position="240"/>
    </location>
</feature>
<keyword evidence="6" id="KW-0411">Iron-sulfur</keyword>
<dbReference type="InterPro" id="IPR050415">
    <property type="entry name" value="MRET"/>
</dbReference>